<keyword evidence="3" id="KW-1185">Reference proteome</keyword>
<organism evidence="2 3">
    <name type="scientific">Mycobacterium paraintracellulare</name>
    <dbReference type="NCBI Taxonomy" id="1138383"/>
    <lineage>
        <taxon>Bacteria</taxon>
        <taxon>Bacillati</taxon>
        <taxon>Actinomycetota</taxon>
        <taxon>Actinomycetes</taxon>
        <taxon>Mycobacteriales</taxon>
        <taxon>Mycobacteriaceae</taxon>
        <taxon>Mycobacterium</taxon>
        <taxon>Mycobacterium avium complex (MAC)</taxon>
    </lineage>
</organism>
<accession>A0ABN6ARH4</accession>
<feature type="region of interest" description="Disordered" evidence="1">
    <location>
        <begin position="1"/>
        <end position="21"/>
    </location>
</feature>
<reference evidence="2 3" key="1">
    <citation type="journal article" date="2019" name="Emerg. Microbes Infect.">
        <title>Comprehensive subspecies identification of 175 nontuberculous mycobacteria species based on 7547 genomic profiles.</title>
        <authorList>
            <person name="Matsumoto Y."/>
            <person name="Kinjo T."/>
            <person name="Motooka D."/>
            <person name="Nabeya D."/>
            <person name="Jung N."/>
            <person name="Uechi K."/>
            <person name="Horii T."/>
            <person name="Iida T."/>
            <person name="Fujita J."/>
            <person name="Nakamura S."/>
        </authorList>
    </citation>
    <scope>NUCLEOTIDE SEQUENCE [LARGE SCALE GENOMIC DNA]</scope>
    <source>
        <strain evidence="2 3">JCM 30622</strain>
    </source>
</reference>
<sequence length="110" mass="12152">MRQTYHGWSVSGRAAPGTRCDAGVFPARQRLEARVRRVREFEPIEGLSMGDTDLRPPSAKRPGDSEPPEPGTPGETPERLTPTEPPERLTPTEPPDCLTPSEPPERQTPE</sequence>
<evidence type="ECO:0000313" key="3">
    <source>
        <dbReference type="Proteomes" id="UP000466578"/>
    </source>
</evidence>
<evidence type="ECO:0000313" key="2">
    <source>
        <dbReference type="EMBL" id="BBY70284.1"/>
    </source>
</evidence>
<proteinExistence type="predicted"/>
<dbReference type="EMBL" id="AP022597">
    <property type="protein sequence ID" value="BBY70284.1"/>
    <property type="molecule type" value="Genomic_DNA"/>
</dbReference>
<feature type="compositionally biased region" description="Low complexity" evidence="1">
    <location>
        <begin position="72"/>
        <end position="82"/>
    </location>
</feature>
<protein>
    <submittedName>
        <fullName evidence="2">Uncharacterized protein</fullName>
    </submittedName>
</protein>
<evidence type="ECO:0000256" key="1">
    <source>
        <dbReference type="SAM" id="MobiDB-lite"/>
    </source>
</evidence>
<gene>
    <name evidence="2" type="ORF">MPRI_24710</name>
</gene>
<feature type="region of interest" description="Disordered" evidence="1">
    <location>
        <begin position="39"/>
        <end position="110"/>
    </location>
</feature>
<dbReference type="Proteomes" id="UP000466578">
    <property type="component" value="Chromosome"/>
</dbReference>
<name>A0ABN6ARH4_9MYCO</name>